<proteinExistence type="inferred from homology"/>
<dbReference type="Gene3D" id="3.80.10.10">
    <property type="entry name" value="Ribonuclease Inhibitor"/>
    <property type="match status" value="1"/>
</dbReference>
<dbReference type="Proteomes" id="UP001162156">
    <property type="component" value="Unassembled WGS sequence"/>
</dbReference>
<evidence type="ECO:0000313" key="12">
    <source>
        <dbReference type="EMBL" id="KAJ8926416.1"/>
    </source>
</evidence>
<evidence type="ECO:0000256" key="6">
    <source>
        <dbReference type="ARBA" id="ARBA00023017"/>
    </source>
</evidence>
<keyword evidence="8" id="KW-0206">Cytoskeleton</keyword>
<dbReference type="FunFam" id="3.80.10.10:FF:000049">
    <property type="entry name" value="Dynein light chain 1"/>
    <property type="match status" value="1"/>
</dbReference>
<dbReference type="SUPFAM" id="SSF52058">
    <property type="entry name" value="L domain-like"/>
    <property type="match status" value="1"/>
</dbReference>
<keyword evidence="9" id="KW-0966">Cell projection</keyword>
<dbReference type="GO" id="GO:0030286">
    <property type="term" value="C:dynein complex"/>
    <property type="evidence" value="ECO:0007669"/>
    <property type="project" value="UniProtKB-KW"/>
</dbReference>
<protein>
    <recommendedName>
        <fullName evidence="11">Dynein axonemal light chain 1</fullName>
    </recommendedName>
</protein>
<dbReference type="PANTHER" id="PTHR15454:SF73">
    <property type="entry name" value="DYNEIN AXONEMAL LIGHT CHAIN 1"/>
    <property type="match status" value="1"/>
</dbReference>
<keyword evidence="3" id="KW-0433">Leucine-rich repeat</keyword>
<comment type="subcellular location">
    <subcellularLocation>
        <location evidence="1">Cytoplasm</location>
        <location evidence="1">Cytoskeleton</location>
        <location evidence="1">Cilium axoneme</location>
    </subcellularLocation>
</comment>
<dbReference type="GO" id="GO:0005930">
    <property type="term" value="C:axoneme"/>
    <property type="evidence" value="ECO:0007669"/>
    <property type="project" value="UniProtKB-SubCell"/>
</dbReference>
<keyword evidence="7" id="KW-0505">Motor protein</keyword>
<evidence type="ECO:0000256" key="5">
    <source>
        <dbReference type="ARBA" id="ARBA00022737"/>
    </source>
</evidence>
<dbReference type="GO" id="GO:0036158">
    <property type="term" value="P:outer dynein arm assembly"/>
    <property type="evidence" value="ECO:0007669"/>
    <property type="project" value="TreeGrafter"/>
</dbReference>
<sequence length="187" mass="21236">MAKPTTIKDAIKKWEEKHPGEDISKALEVGFQFQWPPIEKMDNSLSVLVKCRKLSLSTNMIEKITGLNTLKNLKVLSLGRNCIKSFSGLEGVAETLEELWISYNLIEKTKGVGVLKKVKVLYIGNNLVKEWGEFMRFQELSSLEDLLFVGNPLSENLDETVFKTEAIRRLPNLKKLDGEPVVREEAE</sequence>
<dbReference type="AlphaFoldDB" id="A0AAV8WIY5"/>
<organism evidence="12 13">
    <name type="scientific">Rhamnusium bicolor</name>
    <dbReference type="NCBI Taxonomy" id="1586634"/>
    <lineage>
        <taxon>Eukaryota</taxon>
        <taxon>Metazoa</taxon>
        <taxon>Ecdysozoa</taxon>
        <taxon>Arthropoda</taxon>
        <taxon>Hexapoda</taxon>
        <taxon>Insecta</taxon>
        <taxon>Pterygota</taxon>
        <taxon>Neoptera</taxon>
        <taxon>Endopterygota</taxon>
        <taxon>Coleoptera</taxon>
        <taxon>Polyphaga</taxon>
        <taxon>Cucujiformia</taxon>
        <taxon>Chrysomeloidea</taxon>
        <taxon>Cerambycidae</taxon>
        <taxon>Lepturinae</taxon>
        <taxon>Rhagiini</taxon>
        <taxon>Rhamnusium</taxon>
    </lineage>
</organism>
<keyword evidence="2" id="KW-0963">Cytoplasm</keyword>
<comment type="caution">
    <text evidence="12">The sequence shown here is derived from an EMBL/GenBank/DDBJ whole genome shotgun (WGS) entry which is preliminary data.</text>
</comment>
<keyword evidence="4" id="KW-0493">Microtubule</keyword>
<dbReference type="EMBL" id="JANEYF010005896">
    <property type="protein sequence ID" value="KAJ8926416.1"/>
    <property type="molecule type" value="Genomic_DNA"/>
</dbReference>
<keyword evidence="13" id="KW-1185">Reference proteome</keyword>
<dbReference type="InterPro" id="IPR032675">
    <property type="entry name" value="LRR_dom_sf"/>
</dbReference>
<evidence type="ECO:0000256" key="9">
    <source>
        <dbReference type="ARBA" id="ARBA00023273"/>
    </source>
</evidence>
<keyword evidence="5" id="KW-0677">Repeat</keyword>
<accession>A0AAV8WIY5</accession>
<dbReference type="InterPro" id="IPR001611">
    <property type="entry name" value="Leu-rich_rpt"/>
</dbReference>
<dbReference type="Pfam" id="PF12799">
    <property type="entry name" value="LRR_4"/>
    <property type="match status" value="1"/>
</dbReference>
<dbReference type="GO" id="GO:0045504">
    <property type="term" value="F:dynein heavy chain binding"/>
    <property type="evidence" value="ECO:0007669"/>
    <property type="project" value="TreeGrafter"/>
</dbReference>
<dbReference type="SMART" id="SM00365">
    <property type="entry name" value="LRR_SD22"/>
    <property type="match status" value="5"/>
</dbReference>
<dbReference type="InterPro" id="IPR025875">
    <property type="entry name" value="Leu-rich_rpt_4"/>
</dbReference>
<evidence type="ECO:0000313" key="13">
    <source>
        <dbReference type="Proteomes" id="UP001162156"/>
    </source>
</evidence>
<name>A0AAV8WIY5_9CUCU</name>
<evidence type="ECO:0000256" key="1">
    <source>
        <dbReference type="ARBA" id="ARBA00004430"/>
    </source>
</evidence>
<dbReference type="GO" id="GO:0005874">
    <property type="term" value="C:microtubule"/>
    <property type="evidence" value="ECO:0007669"/>
    <property type="project" value="UniProtKB-KW"/>
</dbReference>
<evidence type="ECO:0000256" key="4">
    <source>
        <dbReference type="ARBA" id="ARBA00022701"/>
    </source>
</evidence>
<keyword evidence="6" id="KW-0243">Dynein</keyword>
<evidence type="ECO:0000256" key="8">
    <source>
        <dbReference type="ARBA" id="ARBA00023212"/>
    </source>
</evidence>
<comment type="similarity">
    <text evidence="10">Belongs to the dynein light chain LC1-type family.</text>
</comment>
<evidence type="ECO:0000256" key="11">
    <source>
        <dbReference type="ARBA" id="ARBA00049760"/>
    </source>
</evidence>
<evidence type="ECO:0000256" key="3">
    <source>
        <dbReference type="ARBA" id="ARBA00022614"/>
    </source>
</evidence>
<evidence type="ECO:0000256" key="7">
    <source>
        <dbReference type="ARBA" id="ARBA00023175"/>
    </source>
</evidence>
<evidence type="ECO:0000256" key="2">
    <source>
        <dbReference type="ARBA" id="ARBA00022490"/>
    </source>
</evidence>
<reference evidence="12" key="1">
    <citation type="journal article" date="2023" name="Insect Mol. Biol.">
        <title>Genome sequencing provides insights into the evolution of gene families encoding plant cell wall-degrading enzymes in longhorned beetles.</title>
        <authorList>
            <person name="Shin N.R."/>
            <person name="Okamura Y."/>
            <person name="Kirsch R."/>
            <person name="Pauchet Y."/>
        </authorList>
    </citation>
    <scope>NUCLEOTIDE SEQUENCE</scope>
    <source>
        <strain evidence="12">RBIC_L_NR</strain>
    </source>
</reference>
<gene>
    <name evidence="12" type="ORF">NQ314_021204</name>
</gene>
<dbReference type="PROSITE" id="PS51450">
    <property type="entry name" value="LRR"/>
    <property type="match status" value="2"/>
</dbReference>
<dbReference type="GO" id="GO:0043014">
    <property type="term" value="F:alpha-tubulin binding"/>
    <property type="evidence" value="ECO:0007669"/>
    <property type="project" value="TreeGrafter"/>
</dbReference>
<dbReference type="PANTHER" id="PTHR15454">
    <property type="entry name" value="NISCHARIN RELATED"/>
    <property type="match status" value="1"/>
</dbReference>
<evidence type="ECO:0000256" key="10">
    <source>
        <dbReference type="ARBA" id="ARBA00049659"/>
    </source>
</evidence>